<dbReference type="HOGENOM" id="CLU_3330945_0_0_9"/>
<comment type="caution">
    <text evidence="1">The sequence shown here is derived from an EMBL/GenBank/DDBJ whole genome shotgun (WGS) entry which is preliminary data.</text>
</comment>
<organism evidence="1 2">
    <name type="scientific">Paenibacillus macerans</name>
    <name type="common">Bacillus macerans</name>
    <dbReference type="NCBI Taxonomy" id="44252"/>
    <lineage>
        <taxon>Bacteria</taxon>
        <taxon>Bacillati</taxon>
        <taxon>Bacillota</taxon>
        <taxon>Bacilli</taxon>
        <taxon>Bacillales</taxon>
        <taxon>Paenibacillaceae</taxon>
        <taxon>Paenibacillus</taxon>
    </lineage>
</organism>
<proteinExistence type="predicted"/>
<dbReference type="PATRIC" id="fig|44252.3.peg.3971"/>
<name>A0A090Z6Q6_PAEMA</name>
<accession>A0A090Z6Q6</accession>
<dbReference type="EMBL" id="JMQA01000036">
    <property type="protein sequence ID" value="KFN06959.1"/>
    <property type="molecule type" value="Genomic_DNA"/>
</dbReference>
<dbReference type="Proteomes" id="UP000029278">
    <property type="component" value="Unassembled WGS sequence"/>
</dbReference>
<dbReference type="AlphaFoldDB" id="A0A090Z6Q6"/>
<protein>
    <submittedName>
        <fullName evidence="1">Uncharacterized protein</fullName>
    </submittedName>
</protein>
<evidence type="ECO:0000313" key="2">
    <source>
        <dbReference type="Proteomes" id="UP000029278"/>
    </source>
</evidence>
<sequence>MNLIYDTLSVEIEMEVRKEYKKISKHKRVLMPVLDYKR</sequence>
<reference evidence="1 2" key="1">
    <citation type="submission" date="2014-04" db="EMBL/GenBank/DDBJ databases">
        <authorList>
            <person name="Bishop-Lilly K.A."/>
            <person name="Broomall S.M."/>
            <person name="Chain P.S."/>
            <person name="Chertkov O."/>
            <person name="Coyne S.R."/>
            <person name="Daligault H.E."/>
            <person name="Davenport K.W."/>
            <person name="Erkkila T."/>
            <person name="Frey K.G."/>
            <person name="Gibbons H.S."/>
            <person name="Gu W."/>
            <person name="Jaissle J."/>
            <person name="Johnson S.L."/>
            <person name="Koroleva G.I."/>
            <person name="Ladner J.T."/>
            <person name="Lo C.-C."/>
            <person name="Minogue T.D."/>
            <person name="Munk C."/>
            <person name="Palacios G.F."/>
            <person name="Redden C.L."/>
            <person name="Rosenzweig C.N."/>
            <person name="Scholz M.B."/>
            <person name="Teshima H."/>
            <person name="Xu Y."/>
        </authorList>
    </citation>
    <scope>NUCLEOTIDE SEQUENCE [LARGE SCALE GENOMIC DNA]</scope>
    <source>
        <strain evidence="1 2">8244</strain>
    </source>
</reference>
<gene>
    <name evidence="1" type="ORF">DJ90_4581</name>
</gene>
<evidence type="ECO:0000313" key="1">
    <source>
        <dbReference type="EMBL" id="KFN06959.1"/>
    </source>
</evidence>
<keyword evidence="2" id="KW-1185">Reference proteome</keyword>